<comment type="caution">
    <text evidence="2">The sequence shown here is derived from an EMBL/GenBank/DDBJ whole genome shotgun (WGS) entry which is preliminary data.</text>
</comment>
<dbReference type="Proteomes" id="UP000579647">
    <property type="component" value="Unassembled WGS sequence"/>
</dbReference>
<feature type="signal peptide" evidence="1">
    <location>
        <begin position="1"/>
        <end position="35"/>
    </location>
</feature>
<reference evidence="2 3" key="1">
    <citation type="submission" date="2020-08" db="EMBL/GenBank/DDBJ databases">
        <title>Sequencing the genomes of 1000 actinobacteria strains.</title>
        <authorList>
            <person name="Klenk H.-P."/>
        </authorList>
    </citation>
    <scope>NUCLEOTIDE SEQUENCE [LARGE SCALE GENOMIC DNA]</scope>
    <source>
        <strain evidence="2 3">DSM 44598</strain>
    </source>
</reference>
<evidence type="ECO:0000313" key="3">
    <source>
        <dbReference type="Proteomes" id="UP000579647"/>
    </source>
</evidence>
<dbReference type="AlphaFoldDB" id="A0A840WMS6"/>
<dbReference type="RefSeq" id="WP_184366387.1">
    <property type="nucleotide sequence ID" value="NZ_BAAAKM010000075.1"/>
</dbReference>
<protein>
    <submittedName>
        <fullName evidence="2">Uncharacterized protein</fullName>
    </submittedName>
</protein>
<evidence type="ECO:0000256" key="1">
    <source>
        <dbReference type="SAM" id="SignalP"/>
    </source>
</evidence>
<proteinExistence type="predicted"/>
<organism evidence="2 3">
    <name type="scientific">Nocardiopsis metallicus</name>
    <dbReference type="NCBI Taxonomy" id="179819"/>
    <lineage>
        <taxon>Bacteria</taxon>
        <taxon>Bacillati</taxon>
        <taxon>Actinomycetota</taxon>
        <taxon>Actinomycetes</taxon>
        <taxon>Streptosporangiales</taxon>
        <taxon>Nocardiopsidaceae</taxon>
        <taxon>Nocardiopsis</taxon>
    </lineage>
</organism>
<evidence type="ECO:0000313" key="2">
    <source>
        <dbReference type="EMBL" id="MBB5493066.1"/>
    </source>
</evidence>
<keyword evidence="3" id="KW-1185">Reference proteome</keyword>
<dbReference type="EMBL" id="JACHDO010000001">
    <property type="protein sequence ID" value="MBB5493066.1"/>
    <property type="molecule type" value="Genomic_DNA"/>
</dbReference>
<name>A0A840WMS6_9ACTN</name>
<feature type="chain" id="PRO_5032804686" evidence="1">
    <location>
        <begin position="36"/>
        <end position="181"/>
    </location>
</feature>
<keyword evidence="1" id="KW-0732">Signal</keyword>
<sequence>MPPPISRRARFTSRLTATTALAACFALFLPGTAFAEMGQVRTETREIIITEEGVYEVGEDVESLEAFLEENPEYAPSVEDPDGFSTLATTSLPLTHGTLTTSTTNCDSATVRYSKTSGSRLTIRFSVAQVGRLTQTGGIMSIVAGQSRSYSVSLRPVGNVQGRMYVTQQGTTFTNNYISCR</sequence>
<gene>
    <name evidence="2" type="ORF">HNR07_004203</name>
</gene>
<accession>A0A840WMS6</accession>